<dbReference type="EMBL" id="CP087714">
    <property type="protein sequence ID" value="XAT64808.1"/>
    <property type="molecule type" value="Genomic_DNA"/>
</dbReference>
<dbReference type="Gene3D" id="3.40.50.360">
    <property type="match status" value="1"/>
</dbReference>
<protein>
    <recommendedName>
        <fullName evidence="3">Flavodoxin-like domain-containing protein</fullName>
    </recommendedName>
</protein>
<proteinExistence type="predicted"/>
<accession>A0ABZ3H5I1</accession>
<reference evidence="1 2" key="1">
    <citation type="submission" date="2021-11" db="EMBL/GenBank/DDBJ databases">
        <title>Whole genome of Geoglobus acetivorans.</title>
        <authorList>
            <person name="Liu D."/>
        </authorList>
    </citation>
    <scope>NUCLEOTIDE SEQUENCE [LARGE SCALE GENOMIC DNA]</scope>
    <source>
        <strain evidence="1 2">SBH6</strain>
    </source>
</reference>
<dbReference type="Proteomes" id="UP001492541">
    <property type="component" value="Chromosome"/>
</dbReference>
<evidence type="ECO:0000313" key="1">
    <source>
        <dbReference type="EMBL" id="XAT64808.1"/>
    </source>
</evidence>
<evidence type="ECO:0000313" key="2">
    <source>
        <dbReference type="Proteomes" id="UP001492541"/>
    </source>
</evidence>
<organism evidence="1 2">
    <name type="scientific">Geoglobus acetivorans</name>
    <dbReference type="NCBI Taxonomy" id="565033"/>
    <lineage>
        <taxon>Archaea</taxon>
        <taxon>Methanobacteriati</taxon>
        <taxon>Methanobacteriota</taxon>
        <taxon>Archaeoglobi</taxon>
        <taxon>Archaeoglobales</taxon>
        <taxon>Archaeoglobaceae</taxon>
        <taxon>Geoglobus</taxon>
    </lineage>
</organism>
<evidence type="ECO:0008006" key="3">
    <source>
        <dbReference type="Google" id="ProtNLM"/>
    </source>
</evidence>
<keyword evidence="2" id="KW-1185">Reference proteome</keyword>
<dbReference type="SUPFAM" id="SSF52218">
    <property type="entry name" value="Flavoproteins"/>
    <property type="match status" value="1"/>
</dbReference>
<dbReference type="InterPro" id="IPR029039">
    <property type="entry name" value="Flavoprotein-like_sf"/>
</dbReference>
<name>A0ABZ3H5I1_GEOAI</name>
<gene>
    <name evidence="1" type="ORF">LPQ35_05420</name>
</gene>
<sequence>MAEVLFFSYTGTSGRIAEAVAERLGLEAREIVPKLSLPYPAWLLLSFMPNLGVPVKVVSSTCEKVILCFPKWTFNCPPVTATIKSGVLKGRTVFLIVTYGGWRGEPYLRGYAKMLERHGARVGGIRLVKRSEVQSVLSDDGFFEDLERFLEQRVK</sequence>
<dbReference type="RefSeq" id="WP_193807665.1">
    <property type="nucleotide sequence ID" value="NZ_CP087714.1"/>
</dbReference>
<dbReference type="GeneID" id="90449104"/>